<dbReference type="Proteomes" id="UP001500752">
    <property type="component" value="Unassembled WGS sequence"/>
</dbReference>
<dbReference type="RefSeq" id="WP_345149450.1">
    <property type="nucleotide sequence ID" value="NZ_BAABEO010000009.1"/>
</dbReference>
<accession>A0ABP7C3I4</accession>
<name>A0ABP7C3I4_9MICC</name>
<reference evidence="2" key="1">
    <citation type="journal article" date="2019" name="Int. J. Syst. Evol. Microbiol.">
        <title>The Global Catalogue of Microorganisms (GCM) 10K type strain sequencing project: providing services to taxonomists for standard genome sequencing and annotation.</title>
        <authorList>
            <consortium name="The Broad Institute Genomics Platform"/>
            <consortium name="The Broad Institute Genome Sequencing Center for Infectious Disease"/>
            <person name="Wu L."/>
            <person name="Ma J."/>
        </authorList>
    </citation>
    <scope>NUCLEOTIDE SEQUENCE [LARGE SCALE GENOMIC DNA]</scope>
    <source>
        <strain evidence="2">JCM 30742</strain>
    </source>
</reference>
<sequence>MIVASGGENVPRRPALAAQLPGAIVQRHAAEYTKPDDLPDGGILVVGSAQSGTQIADELSATGRPVWLSTSAVGRASVRYRRRHTVRWLCEMGFFDDRTEDLLDSSSVRLVPALLAPGGRSMSLQTVAEHGATLTGRIVGVNGQTLTFDDSVAANVAYGDRAAEAFRVMIDDHIRSLGLDAPDPEPDEAYRPIRLNAPGELSLQDSGIRSVIWCTGLTGDFRWLGEELLDPTGAPKRQGTVSPAPDVWFLGLRWLIRRTSGNFWGFPQDAAVVADMVRNSLAAGTGRARPS</sequence>
<comment type="caution">
    <text evidence="1">The sequence shown here is derived from an EMBL/GenBank/DDBJ whole genome shotgun (WGS) entry which is preliminary data.</text>
</comment>
<evidence type="ECO:0008006" key="3">
    <source>
        <dbReference type="Google" id="ProtNLM"/>
    </source>
</evidence>
<proteinExistence type="predicted"/>
<evidence type="ECO:0000313" key="1">
    <source>
        <dbReference type="EMBL" id="GAA3676274.1"/>
    </source>
</evidence>
<evidence type="ECO:0000313" key="2">
    <source>
        <dbReference type="Proteomes" id="UP001500752"/>
    </source>
</evidence>
<protein>
    <recommendedName>
        <fullName evidence="3">Flavoprotein involved in K+ transport</fullName>
    </recommendedName>
</protein>
<keyword evidence="2" id="KW-1185">Reference proteome</keyword>
<gene>
    <name evidence="1" type="ORF">GCM10023081_13210</name>
</gene>
<dbReference type="EMBL" id="BAABEO010000009">
    <property type="protein sequence ID" value="GAA3676274.1"/>
    <property type="molecule type" value="Genomic_DNA"/>
</dbReference>
<dbReference type="Gene3D" id="3.50.50.60">
    <property type="entry name" value="FAD/NAD(P)-binding domain"/>
    <property type="match status" value="2"/>
</dbReference>
<organism evidence="1 2">
    <name type="scientific">Arthrobacter ginkgonis</name>
    <dbReference type="NCBI Taxonomy" id="1630594"/>
    <lineage>
        <taxon>Bacteria</taxon>
        <taxon>Bacillati</taxon>
        <taxon>Actinomycetota</taxon>
        <taxon>Actinomycetes</taxon>
        <taxon>Micrococcales</taxon>
        <taxon>Micrococcaceae</taxon>
        <taxon>Arthrobacter</taxon>
    </lineage>
</organism>
<dbReference type="SUPFAM" id="SSF51905">
    <property type="entry name" value="FAD/NAD(P)-binding domain"/>
    <property type="match status" value="1"/>
</dbReference>
<dbReference type="InterPro" id="IPR036188">
    <property type="entry name" value="FAD/NAD-bd_sf"/>
</dbReference>